<organism evidence="1 2">
    <name type="scientific">Panagrellus redivivus</name>
    <name type="common">Microworm</name>
    <dbReference type="NCBI Taxonomy" id="6233"/>
    <lineage>
        <taxon>Eukaryota</taxon>
        <taxon>Metazoa</taxon>
        <taxon>Ecdysozoa</taxon>
        <taxon>Nematoda</taxon>
        <taxon>Chromadorea</taxon>
        <taxon>Rhabditida</taxon>
        <taxon>Tylenchina</taxon>
        <taxon>Panagrolaimomorpha</taxon>
        <taxon>Panagrolaimoidea</taxon>
        <taxon>Panagrolaimidae</taxon>
        <taxon>Panagrellus</taxon>
    </lineage>
</organism>
<evidence type="ECO:0000313" key="2">
    <source>
        <dbReference type="WBParaSite" id="Pan_g4688.t2"/>
    </source>
</evidence>
<dbReference type="Proteomes" id="UP000492821">
    <property type="component" value="Unassembled WGS sequence"/>
</dbReference>
<reference evidence="1" key="1">
    <citation type="journal article" date="2013" name="Genetics">
        <title>The draft genome and transcriptome of Panagrellus redivivus are shaped by the harsh demands of a free-living lifestyle.</title>
        <authorList>
            <person name="Srinivasan J."/>
            <person name="Dillman A.R."/>
            <person name="Macchietto M.G."/>
            <person name="Heikkinen L."/>
            <person name="Lakso M."/>
            <person name="Fracchia K.M."/>
            <person name="Antoshechkin I."/>
            <person name="Mortazavi A."/>
            <person name="Wong G."/>
            <person name="Sternberg P.W."/>
        </authorList>
    </citation>
    <scope>NUCLEOTIDE SEQUENCE [LARGE SCALE GENOMIC DNA]</scope>
    <source>
        <strain evidence="1">MT8872</strain>
    </source>
</reference>
<protein>
    <submittedName>
        <fullName evidence="2">Secreted protein</fullName>
    </submittedName>
</protein>
<dbReference type="WBParaSite" id="Pan_g4688.t2">
    <property type="protein sequence ID" value="Pan_g4688.t2"/>
    <property type="gene ID" value="Pan_g4688"/>
</dbReference>
<evidence type="ECO:0000313" key="1">
    <source>
        <dbReference type="Proteomes" id="UP000492821"/>
    </source>
</evidence>
<name>A0A7E4VYF1_PANRE</name>
<dbReference type="PANTHER" id="PTHR39352">
    <property type="entry name" value="PROTEIN CBG14251"/>
    <property type="match status" value="1"/>
</dbReference>
<proteinExistence type="predicted"/>
<dbReference type="AlphaFoldDB" id="A0A7E4VYF1"/>
<accession>A0A7E4VYF1</accession>
<keyword evidence="1" id="KW-1185">Reference proteome</keyword>
<sequence length="121" mass="13754">MCENLSYYFFPESKKTFNGYQSRTKPISAIHAITVEDVYKRLLERERGAQDTFAAQFIRPVGSVGGELIWPRSYSKPSYLVFDENGAAFNVRPSRPSLREILSKTPVGSANYNDNDLYDST</sequence>
<dbReference type="PANTHER" id="PTHR39352:SF1">
    <property type="entry name" value="NEUROPEPTIDE-LIKE PROTEIN"/>
    <property type="match status" value="1"/>
</dbReference>
<reference evidence="2" key="2">
    <citation type="submission" date="2020-10" db="UniProtKB">
        <authorList>
            <consortium name="WormBaseParasite"/>
        </authorList>
    </citation>
    <scope>IDENTIFICATION</scope>
</reference>